<dbReference type="InterPro" id="IPR013324">
    <property type="entry name" value="RNA_pol_sigma_r3/r4-like"/>
</dbReference>
<dbReference type="EMBL" id="AP022567">
    <property type="protein sequence ID" value="BBX35374.1"/>
    <property type="molecule type" value="Genomic_DNA"/>
</dbReference>
<feature type="domain" description="RNA polymerase sigma factor 70 region 4 type 2" evidence="8">
    <location>
        <begin position="128"/>
        <end position="177"/>
    </location>
</feature>
<reference evidence="9 10" key="1">
    <citation type="journal article" date="2019" name="Emerg. Microbes Infect.">
        <title>Comprehensive subspecies identification of 175 nontuberculous mycobacteria species based on 7547 genomic profiles.</title>
        <authorList>
            <person name="Matsumoto Y."/>
            <person name="Kinjo T."/>
            <person name="Motooka D."/>
            <person name="Nabeya D."/>
            <person name="Jung N."/>
            <person name="Uechi K."/>
            <person name="Horii T."/>
            <person name="Iida T."/>
            <person name="Fujita J."/>
            <person name="Nakamura S."/>
        </authorList>
    </citation>
    <scope>NUCLEOTIDE SEQUENCE [LARGE SCALE GENOMIC DNA]</scope>
    <source>
        <strain evidence="9 10">JCM 12375</strain>
    </source>
</reference>
<dbReference type="InterPro" id="IPR007627">
    <property type="entry name" value="RNA_pol_sigma70_r2"/>
</dbReference>
<evidence type="ECO:0000256" key="3">
    <source>
        <dbReference type="ARBA" id="ARBA00023082"/>
    </source>
</evidence>
<evidence type="ECO:0000313" key="9">
    <source>
        <dbReference type="EMBL" id="BBX35374.1"/>
    </source>
</evidence>
<evidence type="ECO:0000256" key="2">
    <source>
        <dbReference type="ARBA" id="ARBA00023015"/>
    </source>
</evidence>
<keyword evidence="5" id="KW-0804">Transcription</keyword>
<proteinExistence type="inferred from homology"/>
<dbReference type="Pfam" id="PF08281">
    <property type="entry name" value="Sigma70_r4_2"/>
    <property type="match status" value="1"/>
</dbReference>
<evidence type="ECO:0000313" key="10">
    <source>
        <dbReference type="Proteomes" id="UP000465622"/>
    </source>
</evidence>
<evidence type="ECO:0000259" key="7">
    <source>
        <dbReference type="Pfam" id="PF04542"/>
    </source>
</evidence>
<dbReference type="InterPro" id="IPR013325">
    <property type="entry name" value="RNA_pol_sigma_r2"/>
</dbReference>
<dbReference type="InterPro" id="IPR039425">
    <property type="entry name" value="RNA_pol_sigma-70-like"/>
</dbReference>
<dbReference type="Gene3D" id="1.10.1740.10">
    <property type="match status" value="1"/>
</dbReference>
<dbReference type="SUPFAM" id="SSF88659">
    <property type="entry name" value="Sigma3 and sigma4 domains of RNA polymerase sigma factors"/>
    <property type="match status" value="1"/>
</dbReference>
<keyword evidence="3" id="KW-0731">Sigma factor</keyword>
<keyword evidence="4" id="KW-0238">DNA-binding</keyword>
<dbReference type="InterPro" id="IPR013249">
    <property type="entry name" value="RNA_pol_sigma70_r4_t2"/>
</dbReference>
<dbReference type="InterPro" id="IPR036388">
    <property type="entry name" value="WH-like_DNA-bd_sf"/>
</dbReference>
<evidence type="ECO:0000256" key="1">
    <source>
        <dbReference type="ARBA" id="ARBA00010641"/>
    </source>
</evidence>
<sequence length="188" mass="20542">MPAQGDPGGEPRPRPELHLVGASDSGQAPYASWEAVYEDNVTWVYRLLFARLGSRADAEDLTSEVFLAALRPLRLTASAAEVRAYLRATARTVLAAHWRATMGREITTIDDVEATGDPDDAVSTAPERVATVLESLPPQYRRVLELRFLEGRSIRESAADMGVSIANAKVLQHRALRLAAQINEGGHR</sequence>
<evidence type="ECO:0000256" key="5">
    <source>
        <dbReference type="ARBA" id="ARBA00023163"/>
    </source>
</evidence>
<keyword evidence="10" id="KW-1185">Reference proteome</keyword>
<dbReference type="CDD" id="cd06171">
    <property type="entry name" value="Sigma70_r4"/>
    <property type="match status" value="1"/>
</dbReference>
<dbReference type="Proteomes" id="UP000465622">
    <property type="component" value="Chromosome"/>
</dbReference>
<dbReference type="PANTHER" id="PTHR43133:SF52">
    <property type="entry name" value="ECF RNA POLYMERASE SIGMA FACTOR SIGL"/>
    <property type="match status" value="1"/>
</dbReference>
<feature type="domain" description="RNA polymerase sigma-70 region 2" evidence="7">
    <location>
        <begin position="37"/>
        <end position="100"/>
    </location>
</feature>
<evidence type="ECO:0000256" key="6">
    <source>
        <dbReference type="SAM" id="MobiDB-lite"/>
    </source>
</evidence>
<evidence type="ECO:0000256" key="4">
    <source>
        <dbReference type="ARBA" id="ARBA00023125"/>
    </source>
</evidence>
<comment type="similarity">
    <text evidence="1">Belongs to the sigma-70 factor family. ECF subfamily.</text>
</comment>
<name>A0ABM7HXP0_MYCME</name>
<dbReference type="Pfam" id="PF04542">
    <property type="entry name" value="Sigma70_r2"/>
    <property type="match status" value="1"/>
</dbReference>
<accession>A0ABM7HXP0</accession>
<feature type="region of interest" description="Disordered" evidence="6">
    <location>
        <begin position="1"/>
        <end position="23"/>
    </location>
</feature>
<dbReference type="NCBIfam" id="TIGR02937">
    <property type="entry name" value="sigma70-ECF"/>
    <property type="match status" value="1"/>
</dbReference>
<gene>
    <name evidence="9" type="ORF">MMAGJ_46560</name>
</gene>
<protein>
    <submittedName>
        <fullName evidence="9">RNA polymerase sigma factor</fullName>
    </submittedName>
</protein>
<dbReference type="PANTHER" id="PTHR43133">
    <property type="entry name" value="RNA POLYMERASE ECF-TYPE SIGMA FACTO"/>
    <property type="match status" value="1"/>
</dbReference>
<keyword evidence="2" id="KW-0805">Transcription regulation</keyword>
<dbReference type="InterPro" id="IPR014284">
    <property type="entry name" value="RNA_pol_sigma-70_dom"/>
</dbReference>
<dbReference type="Gene3D" id="1.10.10.10">
    <property type="entry name" value="Winged helix-like DNA-binding domain superfamily/Winged helix DNA-binding domain"/>
    <property type="match status" value="1"/>
</dbReference>
<evidence type="ECO:0000259" key="8">
    <source>
        <dbReference type="Pfam" id="PF08281"/>
    </source>
</evidence>
<dbReference type="SUPFAM" id="SSF88946">
    <property type="entry name" value="Sigma2 domain of RNA polymerase sigma factors"/>
    <property type="match status" value="1"/>
</dbReference>
<organism evidence="9 10">
    <name type="scientific">Mycolicibacterium mageritense</name>
    <name type="common">Mycobacterium mageritense</name>
    <dbReference type="NCBI Taxonomy" id="53462"/>
    <lineage>
        <taxon>Bacteria</taxon>
        <taxon>Bacillati</taxon>
        <taxon>Actinomycetota</taxon>
        <taxon>Actinomycetes</taxon>
        <taxon>Mycobacteriales</taxon>
        <taxon>Mycobacteriaceae</taxon>
        <taxon>Mycolicibacterium</taxon>
    </lineage>
</organism>